<dbReference type="EMBL" id="CP102453">
    <property type="protein sequence ID" value="UUX32951.1"/>
    <property type="molecule type" value="Genomic_DNA"/>
</dbReference>
<dbReference type="Pfam" id="PF00156">
    <property type="entry name" value="Pribosyltran"/>
    <property type="match status" value="1"/>
</dbReference>
<evidence type="ECO:0000256" key="3">
    <source>
        <dbReference type="ARBA" id="ARBA00023125"/>
    </source>
</evidence>
<dbReference type="CDD" id="cd06223">
    <property type="entry name" value="PRTases_typeI"/>
    <property type="match status" value="1"/>
</dbReference>
<dbReference type="PANTHER" id="PTHR43864:SF2">
    <property type="entry name" value="PUR OPERON REPRESSOR"/>
    <property type="match status" value="1"/>
</dbReference>
<keyword evidence="9" id="KW-1185">Reference proteome</keyword>
<dbReference type="InterPro" id="IPR036390">
    <property type="entry name" value="WH_DNA-bd_sf"/>
</dbReference>
<evidence type="ECO:0000256" key="2">
    <source>
        <dbReference type="ARBA" id="ARBA00023015"/>
    </source>
</evidence>
<evidence type="ECO:0000256" key="5">
    <source>
        <dbReference type="ARBA" id="ARBA00049656"/>
    </source>
</evidence>
<evidence type="ECO:0000259" key="7">
    <source>
        <dbReference type="Pfam" id="PF09182"/>
    </source>
</evidence>
<feature type="domain" description="Phosphoribosyltransferase" evidence="6">
    <location>
        <begin position="110"/>
        <end position="242"/>
    </location>
</feature>
<accession>A0ABY5P2K6</accession>
<dbReference type="InterPro" id="IPR036388">
    <property type="entry name" value="WH-like_DNA-bd_sf"/>
</dbReference>
<dbReference type="InterPro" id="IPR010078">
    <property type="entry name" value="PurR_Bsub"/>
</dbReference>
<gene>
    <name evidence="8" type="primary">purR</name>
    <name evidence="8" type="ORF">NRE15_08465</name>
</gene>
<feature type="domain" description="Bacterial purine repressor N-terminal" evidence="7">
    <location>
        <begin position="8"/>
        <end position="77"/>
    </location>
</feature>
<dbReference type="InterPro" id="IPR000836">
    <property type="entry name" value="PRTase_dom"/>
</dbReference>
<proteinExistence type="inferred from homology"/>
<dbReference type="Pfam" id="PF09182">
    <property type="entry name" value="PuR_N"/>
    <property type="match status" value="1"/>
</dbReference>
<dbReference type="SUPFAM" id="SSF46785">
    <property type="entry name" value="Winged helix' DNA-binding domain"/>
    <property type="match status" value="1"/>
</dbReference>
<sequence>MNQPTKVRRNHRLVYITQYLTERPNQLVHLSYFANYFNCAKSSISEDLDFIRGVLAENQMGTIKTVSGVTGGVIYQPQLGDKEIQQLIKTLIQQLKTGKRILPGNYIYLTDILQQPSLVDSIAKLIAAHYQDRKIDAVVTIETKGIGLASAVARFLNVDYLIVRRDSQDTEGSTISINYVSGIHRTVKKMELSKSSLKADSHVLVVDDFMRNGGTMEGLISLIHEFDSHVDSICVLVDNSPEKQIHLPEYQSIIKVEIVYNQENSKFELAVEKGTIFA</sequence>
<organism evidence="8 9">
    <name type="scientific">Fundicoccus culcitae</name>
    <dbReference type="NCBI Taxonomy" id="2969821"/>
    <lineage>
        <taxon>Bacteria</taxon>
        <taxon>Bacillati</taxon>
        <taxon>Bacillota</taxon>
        <taxon>Bacilli</taxon>
        <taxon>Lactobacillales</taxon>
        <taxon>Aerococcaceae</taxon>
        <taxon>Fundicoccus</taxon>
    </lineage>
</organism>
<evidence type="ECO:0000259" key="6">
    <source>
        <dbReference type="Pfam" id="PF00156"/>
    </source>
</evidence>
<dbReference type="Gene3D" id="3.40.50.2020">
    <property type="match status" value="1"/>
</dbReference>
<evidence type="ECO:0000313" key="8">
    <source>
        <dbReference type="EMBL" id="UUX32951.1"/>
    </source>
</evidence>
<dbReference type="Gene3D" id="1.10.10.10">
    <property type="entry name" value="Winged helix-like DNA-binding domain superfamily/Winged helix DNA-binding domain"/>
    <property type="match status" value="1"/>
</dbReference>
<evidence type="ECO:0000256" key="1">
    <source>
        <dbReference type="ARBA" id="ARBA00011738"/>
    </source>
</evidence>
<reference evidence="8 9" key="1">
    <citation type="submission" date="2022-08" db="EMBL/GenBank/DDBJ databases">
        <title>Aerococcaceae sp. nov isolated from spoiled eye mask.</title>
        <authorList>
            <person name="Zhou G."/>
            <person name="Xie X.-B."/>
            <person name="Shi Q.-S."/>
            <person name="Wang Y.-S."/>
            <person name="Wen X."/>
            <person name="Peng H."/>
            <person name="Yang X.-J."/>
            <person name="Tao H.-B."/>
            <person name="Huang X.-M."/>
        </authorList>
    </citation>
    <scope>NUCLEOTIDE SEQUENCE [LARGE SCALE GENOMIC DNA]</scope>
    <source>
        <strain evidence="9">DM20194951</strain>
    </source>
</reference>
<keyword evidence="2" id="KW-0805">Transcription regulation</keyword>
<comment type="similarity">
    <text evidence="5">Belongs to the purine/pyrimidine phosphoribosyltransferase family. PurR subfamily.</text>
</comment>
<dbReference type="RefSeq" id="WP_313792455.1">
    <property type="nucleotide sequence ID" value="NZ_CP102453.1"/>
</dbReference>
<dbReference type="PANTHER" id="PTHR43864">
    <property type="entry name" value="HYPOXANTHINE/GUANINE PHOSPHORIBOSYLTRANSFERASE"/>
    <property type="match status" value="1"/>
</dbReference>
<dbReference type="Proteomes" id="UP001315967">
    <property type="component" value="Chromosome"/>
</dbReference>
<keyword evidence="3" id="KW-0238">DNA-binding</keyword>
<evidence type="ECO:0000256" key="4">
    <source>
        <dbReference type="ARBA" id="ARBA00023163"/>
    </source>
</evidence>
<keyword evidence="4" id="KW-0804">Transcription</keyword>
<protein>
    <submittedName>
        <fullName evidence="8">Pur operon repressor</fullName>
    </submittedName>
</protein>
<dbReference type="SUPFAM" id="SSF53271">
    <property type="entry name" value="PRTase-like"/>
    <property type="match status" value="1"/>
</dbReference>
<name>A0ABY5P2K6_9LACT</name>
<dbReference type="NCBIfam" id="TIGR01743">
    <property type="entry name" value="purR_Bsub"/>
    <property type="match status" value="1"/>
</dbReference>
<dbReference type="InterPro" id="IPR015265">
    <property type="entry name" value="PuR_N"/>
</dbReference>
<comment type="subunit">
    <text evidence="1">Homodimer.</text>
</comment>
<dbReference type="InterPro" id="IPR029057">
    <property type="entry name" value="PRTase-like"/>
</dbReference>
<evidence type="ECO:0000313" key="9">
    <source>
        <dbReference type="Proteomes" id="UP001315967"/>
    </source>
</evidence>
<dbReference type="InterPro" id="IPR050118">
    <property type="entry name" value="Pur/Pyrimidine_PRTase"/>
</dbReference>